<protein>
    <submittedName>
        <fullName evidence="1">Unnamed protein product</fullName>
    </submittedName>
</protein>
<sequence>MKCPRQGLFQKQDAEVLLKSIATPTIEVCAPSPVDSLACLTFDKLGNLIVSYLLHRPKSSRLRLISLAGRYPVSCHSAWLAAMAPMTSGWARPIAIARVGCGYDPHKAQNRWDELGSSLGIRIDQVRRTNLFRFSVSPFILTVFSTCVHSDKSTVKPLEGCRRNDPCHRHSESPFSILTTTQQHVSPPSNAMMAPKSTREIITWHAYKSSIKAGSVTGIVAGATVLSTNKYWPAFRSRLGVSGKTALTVMPTMAVFSFVSENCMLAGAHNPQMYLASMDPNFVELGVPKQNSLKMYQRVANYLLLAFRFQQVPAAVAPNELLGTCFDDEWDATISASLAVSATDRDSAGALINPYLHKALCAPRFQVNDVRTARARDELFQPDCMPSDSVFYGVGARVDNYGNVINPGRINGTLVLEIDTWTSHSLSTMILAILAQELVRK</sequence>
<dbReference type="Proteomes" id="UP001165121">
    <property type="component" value="Unassembled WGS sequence"/>
</dbReference>
<accession>A0A9W6YQU8</accession>
<proteinExistence type="predicted"/>
<dbReference type="AlphaFoldDB" id="A0A9W6YQU8"/>
<keyword evidence="2" id="KW-1185">Reference proteome</keyword>
<reference evidence="1" key="1">
    <citation type="submission" date="2023-04" db="EMBL/GenBank/DDBJ databases">
        <title>Phytophthora fragariaefolia NBRC 109709.</title>
        <authorList>
            <person name="Ichikawa N."/>
            <person name="Sato H."/>
            <person name="Tonouchi N."/>
        </authorList>
    </citation>
    <scope>NUCLEOTIDE SEQUENCE</scope>
    <source>
        <strain evidence="1">NBRC 109709</strain>
    </source>
</reference>
<comment type="caution">
    <text evidence="1">The sequence shown here is derived from an EMBL/GenBank/DDBJ whole genome shotgun (WGS) entry which is preliminary data.</text>
</comment>
<gene>
    <name evidence="1" type="ORF">Pfra01_003028900</name>
</gene>
<organism evidence="1 2">
    <name type="scientific">Phytophthora fragariaefolia</name>
    <dbReference type="NCBI Taxonomy" id="1490495"/>
    <lineage>
        <taxon>Eukaryota</taxon>
        <taxon>Sar</taxon>
        <taxon>Stramenopiles</taxon>
        <taxon>Oomycota</taxon>
        <taxon>Peronosporomycetes</taxon>
        <taxon>Peronosporales</taxon>
        <taxon>Peronosporaceae</taxon>
        <taxon>Phytophthora</taxon>
    </lineage>
</organism>
<evidence type="ECO:0000313" key="2">
    <source>
        <dbReference type="Proteomes" id="UP001165121"/>
    </source>
</evidence>
<dbReference type="EMBL" id="BSXT01019050">
    <property type="protein sequence ID" value="GMG17663.1"/>
    <property type="molecule type" value="Genomic_DNA"/>
</dbReference>
<name>A0A9W6YQU8_9STRA</name>
<evidence type="ECO:0000313" key="1">
    <source>
        <dbReference type="EMBL" id="GMG17663.1"/>
    </source>
</evidence>
<dbReference type="OrthoDB" id="167531at2759"/>